<protein>
    <submittedName>
        <fullName evidence="2">Uncharacterized protein</fullName>
    </submittedName>
</protein>
<evidence type="ECO:0000256" key="1">
    <source>
        <dbReference type="SAM" id="Phobius"/>
    </source>
</evidence>
<organism evidence="2 3">
    <name type="scientific">Haloarcula vallismortis</name>
    <name type="common">Halobacterium vallismortis</name>
    <dbReference type="NCBI Taxonomy" id="28442"/>
    <lineage>
        <taxon>Archaea</taxon>
        <taxon>Methanobacteriati</taxon>
        <taxon>Methanobacteriota</taxon>
        <taxon>Stenosarchaea group</taxon>
        <taxon>Halobacteria</taxon>
        <taxon>Halobacteriales</taxon>
        <taxon>Haloarculaceae</taxon>
        <taxon>Haloarcula</taxon>
    </lineage>
</organism>
<gene>
    <name evidence="2" type="ORF">SAMN05443574_10493</name>
</gene>
<dbReference type="STRING" id="28442.SAMN05443574_10493"/>
<dbReference type="InterPro" id="IPR055947">
    <property type="entry name" value="DUF7525"/>
</dbReference>
<keyword evidence="1" id="KW-1133">Transmembrane helix</keyword>
<sequence>MSSKASKSDMGMGLALLFGLVSVGAAVATATNSYNYAILHAQELDTGNLLVTSGGAFGLAMLAAAVAIVAIHAYDA</sequence>
<accession>A0A1H2U6E1</accession>
<dbReference type="EMBL" id="FNOF01000004">
    <property type="protein sequence ID" value="SDW51745.1"/>
    <property type="molecule type" value="Genomic_DNA"/>
</dbReference>
<evidence type="ECO:0000313" key="3">
    <source>
        <dbReference type="Proteomes" id="UP000182573"/>
    </source>
</evidence>
<keyword evidence="1" id="KW-0472">Membrane</keyword>
<feature type="transmembrane region" description="Helical" evidence="1">
    <location>
        <begin position="54"/>
        <end position="74"/>
    </location>
</feature>
<dbReference type="Proteomes" id="UP000182573">
    <property type="component" value="Unassembled WGS sequence"/>
</dbReference>
<proteinExistence type="predicted"/>
<reference evidence="2 3" key="1">
    <citation type="submission" date="2016-10" db="EMBL/GenBank/DDBJ databases">
        <authorList>
            <person name="de Groot N.N."/>
        </authorList>
    </citation>
    <scope>NUCLEOTIDE SEQUENCE [LARGE SCALE GENOMIC DNA]</scope>
    <source>
        <strain evidence="2 3">DSM 3756</strain>
    </source>
</reference>
<dbReference type="Pfam" id="PF24369">
    <property type="entry name" value="DUF7525"/>
    <property type="match status" value="1"/>
</dbReference>
<dbReference type="AlphaFoldDB" id="A0A1H2U6E1"/>
<evidence type="ECO:0000313" key="2">
    <source>
        <dbReference type="EMBL" id="SDW51745.1"/>
    </source>
</evidence>
<keyword evidence="1" id="KW-0812">Transmembrane</keyword>
<name>A0A1H2U6E1_HALVA</name>